<dbReference type="PIRSF" id="PIRSF006648">
    <property type="entry name" value="DrrB"/>
    <property type="match status" value="1"/>
</dbReference>
<evidence type="ECO:0000259" key="6">
    <source>
        <dbReference type="PROSITE" id="PS51012"/>
    </source>
</evidence>
<evidence type="ECO:0000256" key="5">
    <source>
        <dbReference type="SAM" id="Phobius"/>
    </source>
</evidence>
<keyword evidence="2 5" id="KW-0812">Transmembrane</keyword>
<feature type="transmembrane region" description="Helical" evidence="5">
    <location>
        <begin position="172"/>
        <end position="193"/>
    </location>
</feature>
<dbReference type="InterPro" id="IPR000412">
    <property type="entry name" value="ABC_2_transport"/>
</dbReference>
<evidence type="ECO:0000256" key="3">
    <source>
        <dbReference type="ARBA" id="ARBA00022989"/>
    </source>
</evidence>
<dbReference type="PANTHER" id="PTHR43229:SF2">
    <property type="entry name" value="NODULATION PROTEIN J"/>
    <property type="match status" value="1"/>
</dbReference>
<comment type="subcellular location">
    <subcellularLocation>
        <location evidence="1">Membrane</location>
        <topology evidence="1">Multi-pass membrane protein</topology>
    </subcellularLocation>
</comment>
<dbReference type="PANTHER" id="PTHR43229">
    <property type="entry name" value="NODULATION PROTEIN J"/>
    <property type="match status" value="1"/>
</dbReference>
<dbReference type="EMBL" id="QRMS01000001">
    <property type="protein sequence ID" value="RHJ89575.1"/>
    <property type="molecule type" value="Genomic_DNA"/>
</dbReference>
<evidence type="ECO:0000256" key="4">
    <source>
        <dbReference type="ARBA" id="ARBA00023136"/>
    </source>
</evidence>
<keyword evidence="4 5" id="KW-0472">Membrane</keyword>
<proteinExistence type="predicted"/>
<sequence length="285" mass="31382">MIAFTKRNLKIYFRDRASVLFSLLTVFIIIGLYVLFLGDVWTKDLQAFEGARELMDNWVMAGVLAVTSFTTTMGMLGSMVKDRELKINMDFYISPISRTALTGGYIAGAYIVGLTMTLLAFVAAEIYIVVNGGSFLAAEQIVKVLAMILLTTLMNTTLMVFIVSLFRSQSAFSVASTVFGTMIGFITGIYLPIGMYPEAVQWIIKIFPVSHAAAIFRNLMMEGPMKTAFEGAPAKIAADLKTELGVCYEFGGHTVTQTESLLIIAACIVIFFVLGRLCNRKRNVK</sequence>
<keyword evidence="3 5" id="KW-1133">Transmembrane helix</keyword>
<dbReference type="InterPro" id="IPR047817">
    <property type="entry name" value="ABC2_TM_bact-type"/>
</dbReference>
<reference evidence="7 8" key="1">
    <citation type="submission" date="2018-08" db="EMBL/GenBank/DDBJ databases">
        <title>A genome reference for cultivated species of the human gut microbiota.</title>
        <authorList>
            <person name="Zou Y."/>
            <person name="Xue W."/>
            <person name="Luo G."/>
        </authorList>
    </citation>
    <scope>NUCLEOTIDE SEQUENCE [LARGE SCALE GENOMIC DNA]</scope>
    <source>
        <strain evidence="7 8">AM07-24</strain>
    </source>
</reference>
<name>A0A415E7F8_9FIRM</name>
<feature type="transmembrane region" description="Helical" evidence="5">
    <location>
        <begin position="20"/>
        <end position="38"/>
    </location>
</feature>
<dbReference type="OrthoDB" id="162334at2"/>
<dbReference type="InterPro" id="IPR051784">
    <property type="entry name" value="Nod_factor_ABC_transporter"/>
</dbReference>
<feature type="transmembrane region" description="Helical" evidence="5">
    <location>
        <begin position="101"/>
        <end position="124"/>
    </location>
</feature>
<evidence type="ECO:0000256" key="2">
    <source>
        <dbReference type="ARBA" id="ARBA00022692"/>
    </source>
</evidence>
<dbReference type="Pfam" id="PF12698">
    <property type="entry name" value="ABC2_membrane_3"/>
    <property type="match status" value="1"/>
</dbReference>
<dbReference type="GO" id="GO:0043190">
    <property type="term" value="C:ATP-binding cassette (ABC) transporter complex"/>
    <property type="evidence" value="ECO:0007669"/>
    <property type="project" value="InterPro"/>
</dbReference>
<dbReference type="Proteomes" id="UP000284841">
    <property type="component" value="Unassembled WGS sequence"/>
</dbReference>
<dbReference type="STRING" id="1776384.GCA_900086585_02929"/>
<evidence type="ECO:0000256" key="1">
    <source>
        <dbReference type="ARBA" id="ARBA00004141"/>
    </source>
</evidence>
<accession>A0A415E7F8</accession>
<dbReference type="RefSeq" id="WP_118333674.1">
    <property type="nucleotide sequence ID" value="NZ_AP025567.1"/>
</dbReference>
<feature type="domain" description="ABC transmembrane type-2" evidence="6">
    <location>
        <begin position="17"/>
        <end position="282"/>
    </location>
</feature>
<dbReference type="PROSITE" id="PS51012">
    <property type="entry name" value="ABC_TM2"/>
    <property type="match status" value="1"/>
</dbReference>
<feature type="transmembrane region" description="Helical" evidence="5">
    <location>
        <begin position="260"/>
        <end position="278"/>
    </location>
</feature>
<evidence type="ECO:0000313" key="7">
    <source>
        <dbReference type="EMBL" id="RHJ89575.1"/>
    </source>
</evidence>
<dbReference type="InterPro" id="IPR013525">
    <property type="entry name" value="ABC2_TM"/>
</dbReference>
<evidence type="ECO:0000313" key="8">
    <source>
        <dbReference type="Proteomes" id="UP000284841"/>
    </source>
</evidence>
<keyword evidence="8" id="KW-1185">Reference proteome</keyword>
<dbReference type="GO" id="GO:0140359">
    <property type="term" value="F:ABC-type transporter activity"/>
    <property type="evidence" value="ECO:0007669"/>
    <property type="project" value="InterPro"/>
</dbReference>
<feature type="transmembrane region" description="Helical" evidence="5">
    <location>
        <begin position="58"/>
        <end position="80"/>
    </location>
</feature>
<feature type="transmembrane region" description="Helical" evidence="5">
    <location>
        <begin position="144"/>
        <end position="165"/>
    </location>
</feature>
<gene>
    <name evidence="7" type="ORF">DW099_03105</name>
</gene>
<dbReference type="AlphaFoldDB" id="A0A415E7F8"/>
<comment type="caution">
    <text evidence="7">The sequence shown here is derived from an EMBL/GenBank/DDBJ whole genome shotgun (WGS) entry which is preliminary data.</text>
</comment>
<protein>
    <submittedName>
        <fullName evidence="7">ABC transporter permease</fullName>
    </submittedName>
</protein>
<organism evidence="7 8">
    <name type="scientific">Emergencia timonensis</name>
    <dbReference type="NCBI Taxonomy" id="1776384"/>
    <lineage>
        <taxon>Bacteria</taxon>
        <taxon>Bacillati</taxon>
        <taxon>Bacillota</taxon>
        <taxon>Clostridia</taxon>
        <taxon>Peptostreptococcales</taxon>
        <taxon>Anaerovoracaceae</taxon>
        <taxon>Emergencia</taxon>
    </lineage>
</organism>